<sequence>MARPRSVADKGREYIEPMPATQPQGISTTWRQRLAAALAQRVPSQCAVCHAWPAERICGACVERFTPLVARCRTCAVPVPQGVAQCGHCLRHPPPIDACLAAVDYGYPWADLLAEFKFQGDPGWAAPLAERMRAAPGVPESLAAADWLLPIPLSDERLRERGFNQSLLLARQLDARRTRGDWLLRLRATETQSSLTRAQRLRNLRGAFALEPLAAAQIAGRRVLLVDDVMTTGATLQTAAAVLREAGAARITALVLARTA</sequence>
<evidence type="ECO:0000259" key="3">
    <source>
        <dbReference type="Pfam" id="PF00156"/>
    </source>
</evidence>
<dbReference type="InterPro" id="IPR000836">
    <property type="entry name" value="PRTase_dom"/>
</dbReference>
<dbReference type="EMBL" id="FONX01000003">
    <property type="protein sequence ID" value="SFE59365.1"/>
    <property type="molecule type" value="Genomic_DNA"/>
</dbReference>
<dbReference type="PANTHER" id="PTHR47505">
    <property type="entry name" value="DNA UTILIZATION PROTEIN YHGH"/>
    <property type="match status" value="1"/>
</dbReference>
<proteinExistence type="inferred from homology"/>
<dbReference type="Proteomes" id="UP000199119">
    <property type="component" value="Unassembled WGS sequence"/>
</dbReference>
<dbReference type="PANTHER" id="PTHR47505:SF1">
    <property type="entry name" value="DNA UTILIZATION PROTEIN YHGH"/>
    <property type="match status" value="1"/>
</dbReference>
<evidence type="ECO:0000256" key="2">
    <source>
        <dbReference type="SAM" id="MobiDB-lite"/>
    </source>
</evidence>
<feature type="region of interest" description="Disordered" evidence="2">
    <location>
        <begin position="1"/>
        <end position="26"/>
    </location>
</feature>
<dbReference type="STRING" id="1177982.SAMN04489711_103189"/>
<organism evidence="4 5">
    <name type="scientific">Paracidovorax wautersii</name>
    <dbReference type="NCBI Taxonomy" id="1177982"/>
    <lineage>
        <taxon>Bacteria</taxon>
        <taxon>Pseudomonadati</taxon>
        <taxon>Pseudomonadota</taxon>
        <taxon>Betaproteobacteria</taxon>
        <taxon>Burkholderiales</taxon>
        <taxon>Comamonadaceae</taxon>
        <taxon>Paracidovorax</taxon>
    </lineage>
</organism>
<evidence type="ECO:0000313" key="4">
    <source>
        <dbReference type="EMBL" id="SFE59365.1"/>
    </source>
</evidence>
<dbReference type="CDD" id="cd06223">
    <property type="entry name" value="PRTases_typeI"/>
    <property type="match status" value="1"/>
</dbReference>
<accession>A0A1I2BTJ0</accession>
<dbReference type="Gene3D" id="3.40.50.2020">
    <property type="match status" value="1"/>
</dbReference>
<name>A0A1I2BTJ0_9BURK</name>
<dbReference type="Pfam" id="PF00156">
    <property type="entry name" value="Pribosyltran"/>
    <property type="match status" value="1"/>
</dbReference>
<comment type="similarity">
    <text evidence="1">Belongs to the ComF/GntX family.</text>
</comment>
<feature type="compositionally biased region" description="Basic and acidic residues" evidence="2">
    <location>
        <begin position="1"/>
        <end position="15"/>
    </location>
</feature>
<dbReference type="InterPro" id="IPR029057">
    <property type="entry name" value="PRTase-like"/>
</dbReference>
<feature type="domain" description="Phosphoribosyltransferase" evidence="3">
    <location>
        <begin position="203"/>
        <end position="258"/>
    </location>
</feature>
<reference evidence="5" key="1">
    <citation type="submission" date="2016-10" db="EMBL/GenBank/DDBJ databases">
        <authorList>
            <person name="Varghese N."/>
            <person name="Submissions S."/>
        </authorList>
    </citation>
    <scope>NUCLEOTIDE SEQUENCE [LARGE SCALE GENOMIC DNA]</scope>
    <source>
        <strain evidence="5">DSM 27981</strain>
    </source>
</reference>
<keyword evidence="5" id="KW-1185">Reference proteome</keyword>
<gene>
    <name evidence="4" type="ORF">SAMN04489711_103189</name>
</gene>
<evidence type="ECO:0000313" key="5">
    <source>
        <dbReference type="Proteomes" id="UP000199119"/>
    </source>
</evidence>
<dbReference type="SUPFAM" id="SSF53271">
    <property type="entry name" value="PRTase-like"/>
    <property type="match status" value="1"/>
</dbReference>
<protein>
    <submittedName>
        <fullName evidence="4">ComF family protein</fullName>
    </submittedName>
</protein>
<dbReference type="InterPro" id="IPR051910">
    <property type="entry name" value="ComF/GntX_DNA_util-trans"/>
</dbReference>
<dbReference type="AlphaFoldDB" id="A0A1I2BTJ0"/>
<evidence type="ECO:0000256" key="1">
    <source>
        <dbReference type="ARBA" id="ARBA00008007"/>
    </source>
</evidence>